<dbReference type="InterPro" id="IPR002110">
    <property type="entry name" value="Ankyrin_rpt"/>
</dbReference>
<evidence type="ECO:0000313" key="4">
    <source>
        <dbReference type="EMBL" id="KAL0636382.1"/>
    </source>
</evidence>
<dbReference type="SUPFAM" id="SSF48403">
    <property type="entry name" value="Ankyrin repeat"/>
    <property type="match status" value="1"/>
</dbReference>
<evidence type="ECO:0000256" key="1">
    <source>
        <dbReference type="ARBA" id="ARBA00022737"/>
    </source>
</evidence>
<feature type="repeat" description="ANK" evidence="3">
    <location>
        <begin position="274"/>
        <end position="306"/>
    </location>
</feature>
<dbReference type="PROSITE" id="PS50297">
    <property type="entry name" value="ANK_REP_REGION"/>
    <property type="match status" value="5"/>
</dbReference>
<dbReference type="PANTHER" id="PTHR24198:SF165">
    <property type="entry name" value="ANKYRIN REPEAT-CONTAINING PROTEIN-RELATED"/>
    <property type="match status" value="1"/>
</dbReference>
<feature type="repeat" description="ANK" evidence="3">
    <location>
        <begin position="242"/>
        <end position="274"/>
    </location>
</feature>
<dbReference type="PRINTS" id="PR01415">
    <property type="entry name" value="ANKYRIN"/>
</dbReference>
<comment type="caution">
    <text evidence="4">The sequence shown here is derived from an EMBL/GenBank/DDBJ whole genome shotgun (WGS) entry which is preliminary data.</text>
</comment>
<sequence length="489" mass="53005">MAEPNISPLLAVPNEVLYEIAQHLPRHCQISLQCTCHAFYLPLQSLLISKHKDDILVFAAENNHLNLLIASLAAGADIQYRGKTRWNHQGNSDTVLHRAAAAGHTAIINELLRHNPPLEDRGGHNETPLLTAAMSGRQEAVDILLRAGCNPNTRTRYNGTILLAAIVSNLTPTAIAFLAQAGEREVFEAIRYNRQSIVELMFARGIAATIPAPLHIAAATTVALVKLCLAHKAPINKVDPREKGTPLSAAVAHGKLDIAGYLLEHGADPNTGPKKYRPIMTAVYSGQTEMVKLLLAHGVDLTSLRNPYADVLVSACERSPPSLVALLLDAKQGLLVDGNNNDWRKQGPLHIAAAWGNVGVIQLLLERGAKVDARRGPKLETPLQWAARAQQKEAVEALLEGGADTQLRCNGVTALLMANRSWGSVELRGRTMAALVRGGADINELGTKSRSVVNKIIAEERERKRLDEGKRAKKGVKPKKIVLKARTQS</sequence>
<dbReference type="PANTHER" id="PTHR24198">
    <property type="entry name" value="ANKYRIN REPEAT AND PROTEIN KINASE DOMAIN-CONTAINING PROTEIN"/>
    <property type="match status" value="1"/>
</dbReference>
<name>A0ABR3GKB6_9PEZI</name>
<feature type="repeat" description="ANK" evidence="3">
    <location>
        <begin position="344"/>
        <end position="376"/>
    </location>
</feature>
<dbReference type="InterPro" id="IPR036770">
    <property type="entry name" value="Ankyrin_rpt-contain_sf"/>
</dbReference>
<dbReference type="Gene3D" id="1.25.40.20">
    <property type="entry name" value="Ankyrin repeat-containing domain"/>
    <property type="match status" value="3"/>
</dbReference>
<gene>
    <name evidence="4" type="ORF">Q9L58_004632</name>
</gene>
<keyword evidence="5" id="KW-1185">Reference proteome</keyword>
<accession>A0ABR3GKB6</accession>
<keyword evidence="2 3" id="KW-0040">ANK repeat</keyword>
<evidence type="ECO:0000256" key="3">
    <source>
        <dbReference type="PROSITE-ProRule" id="PRU00023"/>
    </source>
</evidence>
<keyword evidence="1" id="KW-0677">Repeat</keyword>
<reference evidence="4 5" key="1">
    <citation type="submission" date="2024-02" db="EMBL/GenBank/DDBJ databases">
        <title>Discinaceae phylogenomics.</title>
        <authorList>
            <person name="Dirks A.C."/>
            <person name="James T.Y."/>
        </authorList>
    </citation>
    <scope>NUCLEOTIDE SEQUENCE [LARGE SCALE GENOMIC DNA]</scope>
    <source>
        <strain evidence="4 5">ACD0624</strain>
    </source>
</reference>
<evidence type="ECO:0000313" key="5">
    <source>
        <dbReference type="Proteomes" id="UP001447188"/>
    </source>
</evidence>
<dbReference type="Proteomes" id="UP001447188">
    <property type="component" value="Unassembled WGS sequence"/>
</dbReference>
<dbReference type="EMBL" id="JBBBZM010000051">
    <property type="protein sequence ID" value="KAL0636382.1"/>
    <property type="molecule type" value="Genomic_DNA"/>
</dbReference>
<protein>
    <recommendedName>
        <fullName evidence="6">Ankyrin</fullName>
    </recommendedName>
</protein>
<evidence type="ECO:0000256" key="2">
    <source>
        <dbReference type="ARBA" id="ARBA00023043"/>
    </source>
</evidence>
<organism evidence="4 5">
    <name type="scientific">Discina gigas</name>
    <dbReference type="NCBI Taxonomy" id="1032678"/>
    <lineage>
        <taxon>Eukaryota</taxon>
        <taxon>Fungi</taxon>
        <taxon>Dikarya</taxon>
        <taxon>Ascomycota</taxon>
        <taxon>Pezizomycotina</taxon>
        <taxon>Pezizomycetes</taxon>
        <taxon>Pezizales</taxon>
        <taxon>Discinaceae</taxon>
        <taxon>Discina</taxon>
    </lineage>
</organism>
<dbReference type="Pfam" id="PF12796">
    <property type="entry name" value="Ank_2"/>
    <property type="match status" value="2"/>
</dbReference>
<feature type="repeat" description="ANK" evidence="3">
    <location>
        <begin position="378"/>
        <end position="410"/>
    </location>
</feature>
<dbReference type="Pfam" id="PF13637">
    <property type="entry name" value="Ank_4"/>
    <property type="match status" value="1"/>
</dbReference>
<proteinExistence type="predicted"/>
<evidence type="ECO:0008006" key="6">
    <source>
        <dbReference type="Google" id="ProtNLM"/>
    </source>
</evidence>
<dbReference type="PROSITE" id="PS50088">
    <property type="entry name" value="ANK_REPEAT"/>
    <property type="match status" value="5"/>
</dbReference>
<feature type="repeat" description="ANK" evidence="3">
    <location>
        <begin position="124"/>
        <end position="156"/>
    </location>
</feature>
<dbReference type="SMART" id="SM00248">
    <property type="entry name" value="ANK"/>
    <property type="match status" value="9"/>
</dbReference>